<dbReference type="PANTHER" id="PTHR34612:SF4">
    <property type="entry name" value="GLYCOSIDE HYDROLASE 131 CATALYTIC N-TERMINAL DOMAIN-CONTAINING PROTEIN"/>
    <property type="match status" value="1"/>
</dbReference>
<feature type="domain" description="Glycoside hydrolase 131 catalytic N-terminal" evidence="2">
    <location>
        <begin position="206"/>
        <end position="267"/>
    </location>
</feature>
<accession>A0A9N9KQB0</accession>
<dbReference type="Gene3D" id="2.60.120.1160">
    <property type="match status" value="2"/>
</dbReference>
<feature type="domain" description="Glycoside hydrolase 131 catalytic N-terminal" evidence="2">
    <location>
        <begin position="33"/>
        <end position="179"/>
    </location>
</feature>
<gene>
    <name evidence="3" type="ORF">HYFRA_00000858</name>
</gene>
<name>A0A9N9KQB0_9HELO</name>
<evidence type="ECO:0000313" key="4">
    <source>
        <dbReference type="Proteomes" id="UP000696280"/>
    </source>
</evidence>
<comment type="caution">
    <text evidence="3">The sequence shown here is derived from an EMBL/GenBank/DDBJ whole genome shotgun (WGS) entry which is preliminary data.</text>
</comment>
<feature type="signal peptide" evidence="1">
    <location>
        <begin position="1"/>
        <end position="21"/>
    </location>
</feature>
<dbReference type="EMBL" id="CAJVRL010000045">
    <property type="protein sequence ID" value="CAG8952120.1"/>
    <property type="molecule type" value="Genomic_DNA"/>
</dbReference>
<dbReference type="InterPro" id="IPR041524">
    <property type="entry name" value="GH131_N"/>
</dbReference>
<dbReference type="AlphaFoldDB" id="A0A9N9KQB0"/>
<dbReference type="Proteomes" id="UP000696280">
    <property type="component" value="Unassembled WGS sequence"/>
</dbReference>
<evidence type="ECO:0000313" key="3">
    <source>
        <dbReference type="EMBL" id="CAG8952120.1"/>
    </source>
</evidence>
<dbReference type="Pfam" id="PF18271">
    <property type="entry name" value="GH131_N"/>
    <property type="match status" value="2"/>
</dbReference>
<dbReference type="OrthoDB" id="5283326at2759"/>
<protein>
    <recommendedName>
        <fullName evidence="2">Glycoside hydrolase 131 catalytic N-terminal domain-containing protein</fullName>
    </recommendedName>
</protein>
<dbReference type="PANTHER" id="PTHR34612">
    <property type="entry name" value="GH131_N DOMAIN-CONTAINING PROTEIN"/>
    <property type="match status" value="1"/>
</dbReference>
<evidence type="ECO:0000259" key="2">
    <source>
        <dbReference type="Pfam" id="PF18271"/>
    </source>
</evidence>
<organism evidence="3 4">
    <name type="scientific">Hymenoscyphus fraxineus</name>
    <dbReference type="NCBI Taxonomy" id="746836"/>
    <lineage>
        <taxon>Eukaryota</taxon>
        <taxon>Fungi</taxon>
        <taxon>Dikarya</taxon>
        <taxon>Ascomycota</taxon>
        <taxon>Pezizomycotina</taxon>
        <taxon>Leotiomycetes</taxon>
        <taxon>Helotiales</taxon>
        <taxon>Helotiaceae</taxon>
        <taxon>Hymenoscyphus</taxon>
    </lineage>
</organism>
<reference evidence="3" key="1">
    <citation type="submission" date="2021-07" db="EMBL/GenBank/DDBJ databases">
        <authorList>
            <person name="Durling M."/>
        </authorList>
    </citation>
    <scope>NUCLEOTIDE SEQUENCE</scope>
</reference>
<feature type="chain" id="PRO_5040418547" description="Glycoside hydrolase 131 catalytic N-terminal domain-containing protein" evidence="1">
    <location>
        <begin position="22"/>
        <end position="280"/>
    </location>
</feature>
<keyword evidence="4" id="KW-1185">Reference proteome</keyword>
<sequence length="280" mass="30664">MLTVAMNSFLAVAAFLSLALAVPKSPLSPKCPIILDGRIPKDTPVSIFDTDASPFDPNYTKGQNLTWSQIIKYSSVAPSKFDVEVNARPIEVTINDQSLFASGGTNVQYGFRRAGLLLGNGSDASNTGVRTFHWSIRQDPSRKLNLTHEYMLVWHEANDFASNQWSLNAGILLEQDNPKETDGSTTGFDRLVWMGKLWNTHGPREEGYYPLQSVTESISNDNSGGGQFQIGVLKKPTETESVVFDGFQEAGIDEGQIYGGIFVENSAKDCVSGSEFDSHI</sequence>
<keyword evidence="1" id="KW-0732">Signal</keyword>
<proteinExistence type="predicted"/>
<evidence type="ECO:0000256" key="1">
    <source>
        <dbReference type="SAM" id="SignalP"/>
    </source>
</evidence>